<evidence type="ECO:0000259" key="16">
    <source>
        <dbReference type="PROSITE" id="PS51103"/>
    </source>
</evidence>
<dbReference type="GO" id="GO:0005886">
    <property type="term" value="C:plasma membrane"/>
    <property type="evidence" value="ECO:0007669"/>
    <property type="project" value="UniProtKB-SubCell"/>
</dbReference>
<dbReference type="Proteomes" id="UP000248057">
    <property type="component" value="Unassembled WGS sequence"/>
</dbReference>
<dbReference type="GO" id="GO:0015771">
    <property type="term" value="P:trehalose transport"/>
    <property type="evidence" value="ECO:0007669"/>
    <property type="project" value="TreeGrafter"/>
</dbReference>
<dbReference type="PANTHER" id="PTHR30175:SF1">
    <property type="entry name" value="PTS SYSTEM ARBUTIN-, CELLOBIOSE-, AND SALICIN-SPECIFIC EIIBC COMPONENT-RELATED"/>
    <property type="match status" value="1"/>
</dbReference>
<feature type="transmembrane region" description="Helical" evidence="13">
    <location>
        <begin position="439"/>
        <end position="462"/>
    </location>
</feature>
<feature type="transmembrane region" description="Helical" evidence="13">
    <location>
        <begin position="394"/>
        <end position="411"/>
    </location>
</feature>
<dbReference type="Pfam" id="PF00367">
    <property type="entry name" value="PTS_EIIB"/>
    <property type="match status" value="1"/>
</dbReference>
<keyword evidence="8" id="KW-0418">Kinase</keyword>
<feature type="compositionally biased region" description="Polar residues" evidence="12">
    <location>
        <begin position="87"/>
        <end position="96"/>
    </location>
</feature>
<dbReference type="GO" id="GO:0090589">
    <property type="term" value="F:protein-phosphocysteine-trehalose phosphotransferase system transporter activity"/>
    <property type="evidence" value="ECO:0007669"/>
    <property type="project" value="TreeGrafter"/>
</dbReference>
<keyword evidence="7 13" id="KW-0812">Transmembrane</keyword>
<dbReference type="InterPro" id="IPR036878">
    <property type="entry name" value="Glu_permease_IIB"/>
</dbReference>
<feature type="compositionally biased region" description="Basic and acidic residues" evidence="12">
    <location>
        <begin position="97"/>
        <end position="109"/>
    </location>
</feature>
<dbReference type="AlphaFoldDB" id="A0A2V3Y6U3"/>
<comment type="subcellular location">
    <subcellularLocation>
        <location evidence="1">Cell membrane</location>
        <topology evidence="1">Multi-pass membrane protein</topology>
    </subcellularLocation>
</comment>
<evidence type="ECO:0000256" key="10">
    <source>
        <dbReference type="ARBA" id="ARBA00023136"/>
    </source>
</evidence>
<gene>
    <name evidence="17" type="ORF">DFR60_10481</name>
</gene>
<dbReference type="InterPro" id="IPR003352">
    <property type="entry name" value="PTS_EIIC"/>
</dbReference>
<dbReference type="InterPro" id="IPR018113">
    <property type="entry name" value="PTrfase_EIIB_Cys"/>
</dbReference>
<evidence type="ECO:0000256" key="7">
    <source>
        <dbReference type="ARBA" id="ARBA00022692"/>
    </source>
</evidence>
<dbReference type="PROSITE" id="PS51098">
    <property type="entry name" value="PTS_EIIB_TYPE_1"/>
    <property type="match status" value="1"/>
</dbReference>
<feature type="active site" description="Phosphocysteine intermediate; for EIIB activity" evidence="11">
    <location>
        <position position="28"/>
    </location>
</feature>
<feature type="region of interest" description="Disordered" evidence="12">
    <location>
        <begin position="85"/>
        <end position="109"/>
    </location>
</feature>
<dbReference type="Pfam" id="PF02378">
    <property type="entry name" value="PTS_EIIC"/>
    <property type="match status" value="1"/>
</dbReference>
<evidence type="ECO:0000256" key="13">
    <source>
        <dbReference type="SAM" id="Phobius"/>
    </source>
</evidence>
<feature type="transmembrane region" description="Helical" evidence="13">
    <location>
        <begin position="188"/>
        <end position="208"/>
    </location>
</feature>
<evidence type="ECO:0000256" key="1">
    <source>
        <dbReference type="ARBA" id="ARBA00004651"/>
    </source>
</evidence>
<feature type="transmembrane region" description="Helical" evidence="13">
    <location>
        <begin position="300"/>
        <end position="317"/>
    </location>
</feature>
<dbReference type="Pfam" id="PF00358">
    <property type="entry name" value="PTS_EIIA_1"/>
    <property type="match status" value="1"/>
</dbReference>
<evidence type="ECO:0000256" key="11">
    <source>
        <dbReference type="PROSITE-ProRule" id="PRU00421"/>
    </source>
</evidence>
<dbReference type="GeneID" id="86061108"/>
<dbReference type="InterPro" id="IPR001127">
    <property type="entry name" value="PTS_EIIA_1_perm"/>
</dbReference>
<dbReference type="RefSeq" id="WP_110322602.1">
    <property type="nucleotide sequence ID" value="NZ_QJKD01000004.1"/>
</dbReference>
<comment type="caution">
    <text evidence="17">The sequence shown here is derived from an EMBL/GenBank/DDBJ whole genome shotgun (WGS) entry which is preliminary data.</text>
</comment>
<dbReference type="NCBIfam" id="TIGR01995">
    <property type="entry name" value="PTS-II-ABC-beta"/>
    <property type="match status" value="1"/>
</dbReference>
<feature type="transmembrane region" description="Helical" evidence="13">
    <location>
        <begin position="214"/>
        <end position="237"/>
    </location>
</feature>
<keyword evidence="10 13" id="KW-0472">Membrane</keyword>
<feature type="domain" description="PTS EIIB type-1" evidence="15">
    <location>
        <begin position="6"/>
        <end position="88"/>
    </location>
</feature>
<feature type="domain" description="PTS EIIC type-1" evidence="16">
    <location>
        <begin position="118"/>
        <end position="473"/>
    </location>
</feature>
<keyword evidence="5" id="KW-0808">Transferase</keyword>
<feature type="transmembrane region" description="Helical" evidence="13">
    <location>
        <begin position="115"/>
        <end position="137"/>
    </location>
</feature>
<feature type="transmembrane region" description="Helical" evidence="13">
    <location>
        <begin position="337"/>
        <end position="356"/>
    </location>
</feature>
<dbReference type="Gene3D" id="3.30.1360.60">
    <property type="entry name" value="Glucose permease domain IIB"/>
    <property type="match status" value="1"/>
</dbReference>
<feature type="domain" description="PTS EIIA type-1" evidence="14">
    <location>
        <begin position="507"/>
        <end position="611"/>
    </location>
</feature>
<evidence type="ECO:0000256" key="4">
    <source>
        <dbReference type="ARBA" id="ARBA00022597"/>
    </source>
</evidence>
<feature type="transmembrane region" description="Helical" evidence="13">
    <location>
        <begin position="157"/>
        <end position="176"/>
    </location>
</feature>
<keyword evidence="9 13" id="KW-1133">Transmembrane helix</keyword>
<evidence type="ECO:0000256" key="8">
    <source>
        <dbReference type="ARBA" id="ARBA00022777"/>
    </source>
</evidence>
<feature type="transmembrane region" description="Helical" evidence="13">
    <location>
        <begin position="249"/>
        <end position="268"/>
    </location>
</feature>
<name>A0A2V3Y6U3_9FIRM</name>
<evidence type="ECO:0000256" key="12">
    <source>
        <dbReference type="SAM" id="MobiDB-lite"/>
    </source>
</evidence>
<evidence type="ECO:0000259" key="14">
    <source>
        <dbReference type="PROSITE" id="PS51093"/>
    </source>
</evidence>
<reference evidence="17 18" key="1">
    <citation type="submission" date="2018-05" db="EMBL/GenBank/DDBJ databases">
        <title>Genomic Encyclopedia of Type Strains, Phase IV (KMG-IV): sequencing the most valuable type-strain genomes for metagenomic binning, comparative biology and taxonomic classification.</title>
        <authorList>
            <person name="Goeker M."/>
        </authorList>
    </citation>
    <scope>NUCLEOTIDE SEQUENCE [LARGE SCALE GENOMIC DNA]</scope>
    <source>
        <strain evidence="17 18">DSM 24995</strain>
    </source>
</reference>
<dbReference type="InterPro" id="IPR011055">
    <property type="entry name" value="Dup_hybrid_motif"/>
</dbReference>
<dbReference type="InterPro" id="IPR013013">
    <property type="entry name" value="PTS_EIIC_1"/>
</dbReference>
<dbReference type="PROSITE" id="PS51093">
    <property type="entry name" value="PTS_EIIA_TYPE_1"/>
    <property type="match status" value="1"/>
</dbReference>
<evidence type="ECO:0000256" key="9">
    <source>
        <dbReference type="ARBA" id="ARBA00022989"/>
    </source>
</evidence>
<keyword evidence="4" id="KW-0762">Sugar transport</keyword>
<feature type="transmembrane region" description="Helical" evidence="13">
    <location>
        <begin position="274"/>
        <end position="293"/>
    </location>
</feature>
<dbReference type="InterPro" id="IPR050558">
    <property type="entry name" value="PTS_Sugar-Specific_Components"/>
</dbReference>
<evidence type="ECO:0000259" key="15">
    <source>
        <dbReference type="PROSITE" id="PS51098"/>
    </source>
</evidence>
<accession>A0A2V3Y6U3</accession>
<dbReference type="EMBL" id="QJKD01000004">
    <property type="protein sequence ID" value="PXX54256.1"/>
    <property type="molecule type" value="Genomic_DNA"/>
</dbReference>
<proteinExistence type="predicted"/>
<protein>
    <submittedName>
        <fullName evidence="17">PTS system beta-glucosides-specific IIC component</fullName>
    </submittedName>
</protein>
<evidence type="ECO:0000256" key="5">
    <source>
        <dbReference type="ARBA" id="ARBA00022679"/>
    </source>
</evidence>
<dbReference type="GO" id="GO:0009401">
    <property type="term" value="P:phosphoenolpyruvate-dependent sugar phosphotransferase system"/>
    <property type="evidence" value="ECO:0007669"/>
    <property type="project" value="UniProtKB-KW"/>
</dbReference>
<dbReference type="PANTHER" id="PTHR30175">
    <property type="entry name" value="PHOSPHOTRANSFERASE SYSTEM TRANSPORT PROTEIN"/>
    <property type="match status" value="1"/>
</dbReference>
<sequence length="637" mass="67400">MSKKYEALAGDIIRMVGGAKNVDTLHHCQTRLRFKLYDESKAELEALSKLEGVATAINKGGMIQVVIGLHVADVYEEAVKYLEPGGETSQSPAVQEQKTDRAADKEKKKQNPFDIATSFISSIFAPIVSALAGAGMVKALLSVLVAFHLIDTAGHTYIIINMISDAAFAFLPILLAYTTAQKLKCNPIMAATVAGILVHGTWGSLVAAGESVTLFGFIPLYLVAYTSSVIPIVLVLLVQAPLERWLNKVIPGAVRLIFVPMFTFLIMGVLALGILGPIGAMVGQGLSVVFLWLGTNASWAPPLIVGALFPIMVMFGIHHGIAPVGTMSIMQLGYDAIWGPGIVCSNIAQGVAALVASVMTKDAKTRQIGIPSGITALMGTTEPVLYGVNLPKKYPLIAAMIGGGAGGLFAGITHTRRFAFGSSGIPAVVMYIGENTLQYFYQIIIALVISAAVSAVFTVIFAKKQKTKTETDKDARLEQPKEKERADAGKVFSPAKGRAVPMEQIPDAVFSSGALGICCGIEPEEGVITAPLNGEIVQLSDTLHAVGIQGENGAEILIHVGVDTVEMKGDGFAAFVKVGDQVHTGQKLLTMALDKIKAAGHERTVITAVTNSDDFSKIELTADGMVQAGEELLTLEK</sequence>
<dbReference type="GO" id="GO:0008982">
    <property type="term" value="F:protein-N(PI)-phosphohistidine-sugar phosphotransferase activity"/>
    <property type="evidence" value="ECO:0007669"/>
    <property type="project" value="InterPro"/>
</dbReference>
<dbReference type="InterPro" id="IPR011297">
    <property type="entry name" value="PTS_IIABC_b_glu"/>
</dbReference>
<keyword evidence="6" id="KW-0598">Phosphotransferase system</keyword>
<dbReference type="SUPFAM" id="SSF55604">
    <property type="entry name" value="Glucose permease domain IIB"/>
    <property type="match status" value="1"/>
</dbReference>
<keyword evidence="2" id="KW-0813">Transport</keyword>
<evidence type="ECO:0000256" key="3">
    <source>
        <dbReference type="ARBA" id="ARBA00022475"/>
    </source>
</evidence>
<dbReference type="NCBIfam" id="TIGR00830">
    <property type="entry name" value="PTBA"/>
    <property type="match status" value="1"/>
</dbReference>
<organism evidence="17 18">
    <name type="scientific">Hungatella effluvii</name>
    <dbReference type="NCBI Taxonomy" id="1096246"/>
    <lineage>
        <taxon>Bacteria</taxon>
        <taxon>Bacillati</taxon>
        <taxon>Bacillota</taxon>
        <taxon>Clostridia</taxon>
        <taxon>Lachnospirales</taxon>
        <taxon>Lachnospiraceae</taxon>
        <taxon>Hungatella</taxon>
    </lineage>
</organism>
<dbReference type="PROSITE" id="PS00371">
    <property type="entry name" value="PTS_EIIA_TYPE_1_HIS"/>
    <property type="match status" value="1"/>
</dbReference>
<dbReference type="CDD" id="cd00212">
    <property type="entry name" value="PTS_IIB_glc"/>
    <property type="match status" value="1"/>
</dbReference>
<dbReference type="SUPFAM" id="SSF51261">
    <property type="entry name" value="Duplicated hybrid motif"/>
    <property type="match status" value="1"/>
</dbReference>
<evidence type="ECO:0000313" key="18">
    <source>
        <dbReference type="Proteomes" id="UP000248057"/>
    </source>
</evidence>
<evidence type="ECO:0000256" key="6">
    <source>
        <dbReference type="ARBA" id="ARBA00022683"/>
    </source>
</evidence>
<dbReference type="PROSITE" id="PS01035">
    <property type="entry name" value="PTS_EIIB_TYPE_1_CYS"/>
    <property type="match status" value="1"/>
</dbReference>
<evidence type="ECO:0000256" key="2">
    <source>
        <dbReference type="ARBA" id="ARBA00022448"/>
    </source>
</evidence>
<dbReference type="GO" id="GO:0016301">
    <property type="term" value="F:kinase activity"/>
    <property type="evidence" value="ECO:0007669"/>
    <property type="project" value="UniProtKB-KW"/>
</dbReference>
<keyword evidence="3" id="KW-1003">Cell membrane</keyword>
<dbReference type="PROSITE" id="PS51103">
    <property type="entry name" value="PTS_EIIC_TYPE_1"/>
    <property type="match status" value="1"/>
</dbReference>
<dbReference type="Gene3D" id="2.70.70.10">
    <property type="entry name" value="Glucose Permease (Domain IIA)"/>
    <property type="match status" value="1"/>
</dbReference>
<dbReference type="InterPro" id="IPR001996">
    <property type="entry name" value="PTS_IIB_1"/>
</dbReference>
<evidence type="ECO:0000313" key="17">
    <source>
        <dbReference type="EMBL" id="PXX54256.1"/>
    </source>
</evidence>
<keyword evidence="18" id="KW-1185">Reference proteome</keyword>